<dbReference type="SUPFAM" id="SSF52047">
    <property type="entry name" value="RNI-like"/>
    <property type="match status" value="1"/>
</dbReference>
<reference evidence="1" key="1">
    <citation type="submission" date="2023-03" db="EMBL/GenBank/DDBJ databases">
        <title>Massive genome expansion in bonnet fungi (Mycena s.s.) driven by repeated elements and novel gene families across ecological guilds.</title>
        <authorList>
            <consortium name="Lawrence Berkeley National Laboratory"/>
            <person name="Harder C.B."/>
            <person name="Miyauchi S."/>
            <person name="Viragh M."/>
            <person name="Kuo A."/>
            <person name="Thoen E."/>
            <person name="Andreopoulos B."/>
            <person name="Lu D."/>
            <person name="Skrede I."/>
            <person name="Drula E."/>
            <person name="Henrissat B."/>
            <person name="Morin E."/>
            <person name="Kohler A."/>
            <person name="Barry K."/>
            <person name="LaButti K."/>
            <person name="Morin E."/>
            <person name="Salamov A."/>
            <person name="Lipzen A."/>
            <person name="Mereny Z."/>
            <person name="Hegedus B."/>
            <person name="Baldrian P."/>
            <person name="Stursova M."/>
            <person name="Weitz H."/>
            <person name="Taylor A."/>
            <person name="Grigoriev I.V."/>
            <person name="Nagy L.G."/>
            <person name="Martin F."/>
            <person name="Kauserud H."/>
        </authorList>
    </citation>
    <scope>NUCLEOTIDE SEQUENCE</scope>
    <source>
        <strain evidence="1">CBHHK200</strain>
    </source>
</reference>
<evidence type="ECO:0008006" key="3">
    <source>
        <dbReference type="Google" id="ProtNLM"/>
    </source>
</evidence>
<dbReference type="Proteomes" id="UP001218188">
    <property type="component" value="Unassembled WGS sequence"/>
</dbReference>
<organism evidence="1 2">
    <name type="scientific">Mycena alexandri</name>
    <dbReference type="NCBI Taxonomy" id="1745969"/>
    <lineage>
        <taxon>Eukaryota</taxon>
        <taxon>Fungi</taxon>
        <taxon>Dikarya</taxon>
        <taxon>Basidiomycota</taxon>
        <taxon>Agaricomycotina</taxon>
        <taxon>Agaricomycetes</taxon>
        <taxon>Agaricomycetidae</taxon>
        <taxon>Agaricales</taxon>
        <taxon>Marasmiineae</taxon>
        <taxon>Mycenaceae</taxon>
        <taxon>Mycena</taxon>
    </lineage>
</organism>
<keyword evidence="2" id="KW-1185">Reference proteome</keyword>
<accession>A0AAD6S624</accession>
<dbReference type="AlphaFoldDB" id="A0AAD6S624"/>
<proteinExistence type="predicted"/>
<name>A0AAD6S624_9AGAR</name>
<dbReference type="Gene3D" id="3.80.10.10">
    <property type="entry name" value="Ribonuclease Inhibitor"/>
    <property type="match status" value="1"/>
</dbReference>
<evidence type="ECO:0000313" key="2">
    <source>
        <dbReference type="Proteomes" id="UP001218188"/>
    </source>
</evidence>
<sequence length="483" mass="53413">MSAQNDVQSSRASALDLPFELTSKIFVFCLPIRGRVRPHRKLAPLLLAQICGRWRAVALETPQLWRSIHLEFSQASAYDSIPLLFGLPGATAVEDQTPALLDLWFTRAGGHSLSISLICFEHHSYPPGLLPALFAYVPRWGRLELAMPMADFVEFNKITGPFPLLQSLSIQITDSSEPFFDIAVNTMLNSPRLVALHLLDRHGGRAVSNGLAAVPRTITTLQVAQPWTSEGSFDSYVKMFAHLPHLIHLGTSSTSFFPGDTGALTPRLRSLILESQEGLDFLRIPTLEHLQVALWEDQFPGTVQQLIRFLVHHPFGSRRLTSLVLELAYVRDDDLLACLSVVPSLVTLQLLFYAAGESTSFAAHCHMLQHPTLLPSLRNLILTDAAPRPSYSAFVALLHQRQTLEHAELHISSRHADVRRATEPPGAGILSELAALVATGLTVGVTTPNYAWPVDALYCDPVGDLDHDVFGSRKLRPYHFSPF</sequence>
<gene>
    <name evidence="1" type="ORF">C8F04DRAFT_1402849</name>
</gene>
<comment type="caution">
    <text evidence="1">The sequence shown here is derived from an EMBL/GenBank/DDBJ whole genome shotgun (WGS) entry which is preliminary data.</text>
</comment>
<dbReference type="EMBL" id="JARJCM010000228">
    <property type="protein sequence ID" value="KAJ7021539.1"/>
    <property type="molecule type" value="Genomic_DNA"/>
</dbReference>
<evidence type="ECO:0000313" key="1">
    <source>
        <dbReference type="EMBL" id="KAJ7021539.1"/>
    </source>
</evidence>
<dbReference type="Gene3D" id="1.20.1280.50">
    <property type="match status" value="1"/>
</dbReference>
<dbReference type="InterPro" id="IPR032675">
    <property type="entry name" value="LRR_dom_sf"/>
</dbReference>
<protein>
    <recommendedName>
        <fullName evidence="3">F-box domain-containing protein</fullName>
    </recommendedName>
</protein>